<dbReference type="RefSeq" id="WP_239479508.1">
    <property type="nucleotide sequence ID" value="NZ_CP053715.1"/>
</dbReference>
<gene>
    <name evidence="2" type="ORF">HN018_28335</name>
</gene>
<evidence type="ECO:0000256" key="1">
    <source>
        <dbReference type="SAM" id="MobiDB-lite"/>
    </source>
</evidence>
<dbReference type="EMBL" id="CP053715">
    <property type="protein sequence ID" value="QKE94015.1"/>
    <property type="molecule type" value="Genomic_DNA"/>
</dbReference>
<dbReference type="AlphaFoldDB" id="A0A6M8I1V9"/>
<dbReference type="Proteomes" id="UP000500767">
    <property type="component" value="Plasmid unnamed8"/>
</dbReference>
<sequence>MWAIEDISFEMVNDMTDDPVMTLVVKTPVGALVFTAEPVAQGSILILQGTHVQGAHKGAVGGQNLGVIAQAVMKGMGFDGLVVEGAVRTTGARPGRRPRDIRYTRRVLDPPPVGSSRP</sequence>
<dbReference type="KEGG" id="lck:HN018_28335"/>
<proteinExistence type="predicted"/>
<feature type="compositionally biased region" description="Basic and acidic residues" evidence="1">
    <location>
        <begin position="97"/>
        <end position="108"/>
    </location>
</feature>
<organism evidence="2 3">
    <name type="scientific">Lichenicola cladoniae</name>
    <dbReference type="NCBI Taxonomy" id="1484109"/>
    <lineage>
        <taxon>Bacteria</taxon>
        <taxon>Pseudomonadati</taxon>
        <taxon>Pseudomonadota</taxon>
        <taxon>Alphaproteobacteria</taxon>
        <taxon>Acetobacterales</taxon>
        <taxon>Acetobacteraceae</taxon>
        <taxon>Lichenicola</taxon>
    </lineage>
</organism>
<geneLocation type="plasmid" evidence="2 3">
    <name>unnamed8</name>
</geneLocation>
<feature type="compositionally biased region" description="Pro residues" evidence="1">
    <location>
        <begin position="109"/>
        <end position="118"/>
    </location>
</feature>
<evidence type="ECO:0000313" key="3">
    <source>
        <dbReference type="Proteomes" id="UP000500767"/>
    </source>
</evidence>
<protein>
    <submittedName>
        <fullName evidence="2">Uncharacterized protein</fullName>
    </submittedName>
</protein>
<feature type="region of interest" description="Disordered" evidence="1">
    <location>
        <begin position="89"/>
        <end position="118"/>
    </location>
</feature>
<keyword evidence="3" id="KW-1185">Reference proteome</keyword>
<accession>A0A6M8I1V9</accession>
<name>A0A6M8I1V9_9PROT</name>
<keyword evidence="2" id="KW-0614">Plasmid</keyword>
<evidence type="ECO:0000313" key="2">
    <source>
        <dbReference type="EMBL" id="QKE94015.1"/>
    </source>
</evidence>
<reference evidence="2 3" key="1">
    <citation type="journal article" date="2014" name="World J. Microbiol. Biotechnol.">
        <title>Biodiversity and physiological characteristics of Antarctic and Arctic lichens-associated bacteria.</title>
        <authorList>
            <person name="Lee Y.M."/>
            <person name="Kim E.H."/>
            <person name="Lee H.K."/>
            <person name="Hong S.G."/>
        </authorList>
    </citation>
    <scope>NUCLEOTIDE SEQUENCE [LARGE SCALE GENOMIC DNA]</scope>
    <source>
        <strain evidence="2 3">PAMC 26569</strain>
        <plasmid evidence="2">unnamed8</plasmid>
    </source>
</reference>